<organism evidence="1 2">
    <name type="scientific">Chlorobaculum limnaeum</name>
    <dbReference type="NCBI Taxonomy" id="274537"/>
    <lineage>
        <taxon>Bacteria</taxon>
        <taxon>Pseudomonadati</taxon>
        <taxon>Chlorobiota</taxon>
        <taxon>Chlorobiia</taxon>
        <taxon>Chlorobiales</taxon>
        <taxon>Chlorobiaceae</taxon>
        <taxon>Chlorobaculum</taxon>
    </lineage>
</organism>
<reference evidence="1" key="1">
    <citation type="submission" date="2016-09" db="EMBL/GenBank/DDBJ databases">
        <title>Genome sequence of Chlorobaculum limnaeum.</title>
        <authorList>
            <person name="Liu Z."/>
            <person name="Tank M."/>
            <person name="Bryant D.A."/>
        </authorList>
    </citation>
    <scope>NUCLEOTIDE SEQUENCE [LARGE SCALE GENOMIC DNA]</scope>
    <source>
        <strain evidence="1">DSM 1677</strain>
    </source>
</reference>
<dbReference type="EMBL" id="CP017305">
    <property type="protein sequence ID" value="AOS84969.1"/>
    <property type="molecule type" value="Genomic_DNA"/>
</dbReference>
<evidence type="ECO:0000313" key="2">
    <source>
        <dbReference type="Proteomes" id="UP000095185"/>
    </source>
</evidence>
<evidence type="ECO:0000313" key="1">
    <source>
        <dbReference type="EMBL" id="AOS84969.1"/>
    </source>
</evidence>
<dbReference type="KEGG" id="clz:BIU88_02255"/>
<protein>
    <recommendedName>
        <fullName evidence="3">KTSC domain-containing protein</fullName>
    </recommendedName>
</protein>
<gene>
    <name evidence="1" type="ORF">BIU88_02255</name>
</gene>
<name>A0A1D8DA46_CHLLM</name>
<dbReference type="Proteomes" id="UP000095185">
    <property type="component" value="Chromosome"/>
</dbReference>
<dbReference type="AlphaFoldDB" id="A0A1D8DA46"/>
<sequence>MIPYKNIHRLSSILAYELGDESIRIEFVSGAVREYTYANVGRDHVEAMKKCATKGKGLGSYVMKNERHFIALREMRAAQKNT</sequence>
<proteinExistence type="predicted"/>
<evidence type="ECO:0008006" key="3">
    <source>
        <dbReference type="Google" id="ProtNLM"/>
    </source>
</evidence>
<keyword evidence="2" id="KW-1185">Reference proteome</keyword>
<accession>A0A1D8DA46</accession>